<dbReference type="EMBL" id="FWXB01000002">
    <property type="protein sequence ID" value="SMC11062.1"/>
    <property type="molecule type" value="Genomic_DNA"/>
</dbReference>
<organism evidence="2 3">
    <name type="scientific">Roseovarius aestuarii</name>
    <dbReference type="NCBI Taxonomy" id="475083"/>
    <lineage>
        <taxon>Bacteria</taxon>
        <taxon>Pseudomonadati</taxon>
        <taxon>Pseudomonadota</taxon>
        <taxon>Alphaproteobacteria</taxon>
        <taxon>Rhodobacterales</taxon>
        <taxon>Roseobacteraceae</taxon>
        <taxon>Roseovarius</taxon>
    </lineage>
</organism>
<proteinExistence type="predicted"/>
<accession>A0A1X7BN62</accession>
<sequence>MNFCTTEGSARAWGRACNTGVSRDIAKIVTFVPVETSQKRPPVGRVGRCPGKSGGVDV</sequence>
<name>A0A1X7BN62_9RHOB</name>
<dbReference type="Proteomes" id="UP000193224">
    <property type="component" value="Unassembled WGS sequence"/>
</dbReference>
<evidence type="ECO:0000313" key="3">
    <source>
        <dbReference type="Proteomes" id="UP000193224"/>
    </source>
</evidence>
<feature type="region of interest" description="Disordered" evidence="1">
    <location>
        <begin position="39"/>
        <end position="58"/>
    </location>
</feature>
<evidence type="ECO:0000313" key="2">
    <source>
        <dbReference type="EMBL" id="SMC11062.1"/>
    </source>
</evidence>
<evidence type="ECO:0000256" key="1">
    <source>
        <dbReference type="SAM" id="MobiDB-lite"/>
    </source>
</evidence>
<reference evidence="2 3" key="1">
    <citation type="submission" date="2017-03" db="EMBL/GenBank/DDBJ databases">
        <authorList>
            <person name="Afonso C.L."/>
            <person name="Miller P.J."/>
            <person name="Scott M.A."/>
            <person name="Spackman E."/>
            <person name="Goraichik I."/>
            <person name="Dimitrov K.M."/>
            <person name="Suarez D.L."/>
            <person name="Swayne D.E."/>
        </authorList>
    </citation>
    <scope>NUCLEOTIDE SEQUENCE [LARGE SCALE GENOMIC DNA]</scope>
    <source>
        <strain evidence="2 3">CECT 7745</strain>
    </source>
</reference>
<dbReference type="AlphaFoldDB" id="A0A1X7BN62"/>
<protein>
    <submittedName>
        <fullName evidence="2">Uncharacterized protein</fullName>
    </submittedName>
</protein>
<keyword evidence="3" id="KW-1185">Reference proteome</keyword>
<gene>
    <name evidence="2" type="ORF">ROA7745_00871</name>
</gene>